<feature type="non-terminal residue" evidence="4">
    <location>
        <position position="1"/>
    </location>
</feature>
<feature type="chain" id="PRO_5041433961" description="ShKT domain-containing protein" evidence="2">
    <location>
        <begin position="21"/>
        <end position="192"/>
    </location>
</feature>
<protein>
    <recommendedName>
        <fullName evidence="3">ShKT domain-containing protein</fullName>
    </recommendedName>
</protein>
<evidence type="ECO:0000259" key="3">
    <source>
        <dbReference type="PROSITE" id="PS51670"/>
    </source>
</evidence>
<organism evidence="4 5">
    <name type="scientific">Mesorhabditis spiculigera</name>
    <dbReference type="NCBI Taxonomy" id="96644"/>
    <lineage>
        <taxon>Eukaryota</taxon>
        <taxon>Metazoa</taxon>
        <taxon>Ecdysozoa</taxon>
        <taxon>Nematoda</taxon>
        <taxon>Chromadorea</taxon>
        <taxon>Rhabditida</taxon>
        <taxon>Rhabditina</taxon>
        <taxon>Rhabditomorpha</taxon>
        <taxon>Rhabditoidea</taxon>
        <taxon>Rhabditidae</taxon>
        <taxon>Mesorhabditinae</taxon>
        <taxon>Mesorhabditis</taxon>
    </lineage>
</organism>
<comment type="caution">
    <text evidence="4">The sequence shown here is derived from an EMBL/GenBank/DDBJ whole genome shotgun (WGS) entry which is preliminary data.</text>
</comment>
<dbReference type="AlphaFoldDB" id="A0AA36CPW1"/>
<accession>A0AA36CPW1</accession>
<dbReference type="SMART" id="SM00254">
    <property type="entry name" value="ShKT"/>
    <property type="match status" value="2"/>
</dbReference>
<evidence type="ECO:0000256" key="2">
    <source>
        <dbReference type="SAM" id="SignalP"/>
    </source>
</evidence>
<keyword evidence="5" id="KW-1185">Reference proteome</keyword>
<sequence length="192" mass="21096">MVPTLFIVICLLFIRATSEASDTLLTRLRRQASICNPDPKNPPETMPQCFCCICAENTPFCQAPITRITPRPTFKTTIKTTSKVTTKPTTRVSTLRTTLRPVPCVDVNSNCPSWVSNGFCTNTAYSIQERQQYCARSCNLCGAPLASASSTKIPCADTNTNCSTWIKNGFCTSTSYTVAQRQSYCGKSCKLC</sequence>
<dbReference type="Pfam" id="PF01549">
    <property type="entry name" value="ShK"/>
    <property type="match status" value="2"/>
</dbReference>
<dbReference type="Proteomes" id="UP001177023">
    <property type="component" value="Unassembled WGS sequence"/>
</dbReference>
<evidence type="ECO:0000313" key="5">
    <source>
        <dbReference type="Proteomes" id="UP001177023"/>
    </source>
</evidence>
<feature type="domain" description="ShKT" evidence="3">
    <location>
        <begin position="104"/>
        <end position="141"/>
    </location>
</feature>
<dbReference type="InterPro" id="IPR003582">
    <property type="entry name" value="ShKT_dom"/>
</dbReference>
<dbReference type="PANTHER" id="PTHR46707:SF1">
    <property type="entry name" value="COEXPRESSED WITH POLYCYSTINS-RELATED"/>
    <property type="match status" value="1"/>
</dbReference>
<evidence type="ECO:0000313" key="4">
    <source>
        <dbReference type="EMBL" id="CAJ0572284.1"/>
    </source>
</evidence>
<feature type="signal peptide" evidence="2">
    <location>
        <begin position="1"/>
        <end position="20"/>
    </location>
</feature>
<proteinExistence type="predicted"/>
<evidence type="ECO:0000256" key="1">
    <source>
        <dbReference type="PROSITE-ProRule" id="PRU01005"/>
    </source>
</evidence>
<dbReference type="Gene3D" id="1.10.10.1940">
    <property type="match status" value="2"/>
</dbReference>
<feature type="domain" description="ShKT" evidence="3">
    <location>
        <begin position="155"/>
        <end position="192"/>
    </location>
</feature>
<comment type="caution">
    <text evidence="1">Lacks conserved residue(s) required for the propagation of feature annotation.</text>
</comment>
<keyword evidence="2" id="KW-0732">Signal</keyword>
<gene>
    <name evidence="4" type="ORF">MSPICULIGERA_LOCUS10673</name>
</gene>
<reference evidence="4" key="1">
    <citation type="submission" date="2023-06" db="EMBL/GenBank/DDBJ databases">
        <authorList>
            <person name="Delattre M."/>
        </authorList>
    </citation>
    <scope>NUCLEOTIDE SEQUENCE</scope>
    <source>
        <strain evidence="4">AF72</strain>
    </source>
</reference>
<dbReference type="EMBL" id="CATQJA010002595">
    <property type="protein sequence ID" value="CAJ0572284.1"/>
    <property type="molecule type" value="Genomic_DNA"/>
</dbReference>
<dbReference type="PROSITE" id="PS51670">
    <property type="entry name" value="SHKT"/>
    <property type="match status" value="2"/>
</dbReference>
<name>A0AA36CPW1_9BILA</name>
<dbReference type="PANTHER" id="PTHR46707">
    <property type="entry name" value="PROTEIN CBG07468"/>
    <property type="match status" value="1"/>
</dbReference>